<accession>A0ACB8C418</accession>
<protein>
    <submittedName>
        <fullName evidence="1">Uncharacterized protein</fullName>
    </submittedName>
</protein>
<evidence type="ECO:0000313" key="2">
    <source>
        <dbReference type="Proteomes" id="UP000821865"/>
    </source>
</evidence>
<dbReference type="Proteomes" id="UP000821865">
    <property type="component" value="Chromosome 9"/>
</dbReference>
<evidence type="ECO:0000313" key="1">
    <source>
        <dbReference type="EMBL" id="KAH7933602.1"/>
    </source>
</evidence>
<dbReference type="EMBL" id="CM023478">
    <property type="protein sequence ID" value="KAH7933602.1"/>
    <property type="molecule type" value="Genomic_DNA"/>
</dbReference>
<name>A0ACB8C418_DERSI</name>
<reference evidence="1" key="1">
    <citation type="submission" date="2020-05" db="EMBL/GenBank/DDBJ databases">
        <title>Large-scale comparative analyses of tick genomes elucidate their genetic diversity and vector capacities.</title>
        <authorList>
            <person name="Jia N."/>
            <person name="Wang J."/>
            <person name="Shi W."/>
            <person name="Du L."/>
            <person name="Sun Y."/>
            <person name="Zhan W."/>
            <person name="Jiang J."/>
            <person name="Wang Q."/>
            <person name="Zhang B."/>
            <person name="Ji P."/>
            <person name="Sakyi L.B."/>
            <person name="Cui X."/>
            <person name="Yuan T."/>
            <person name="Jiang B."/>
            <person name="Yang W."/>
            <person name="Lam T.T.-Y."/>
            <person name="Chang Q."/>
            <person name="Ding S."/>
            <person name="Wang X."/>
            <person name="Zhu J."/>
            <person name="Ruan X."/>
            <person name="Zhao L."/>
            <person name="Wei J."/>
            <person name="Que T."/>
            <person name="Du C."/>
            <person name="Cheng J."/>
            <person name="Dai P."/>
            <person name="Han X."/>
            <person name="Huang E."/>
            <person name="Gao Y."/>
            <person name="Liu J."/>
            <person name="Shao H."/>
            <person name="Ye R."/>
            <person name="Li L."/>
            <person name="Wei W."/>
            <person name="Wang X."/>
            <person name="Wang C."/>
            <person name="Yang T."/>
            <person name="Huo Q."/>
            <person name="Li W."/>
            <person name="Guo W."/>
            <person name="Chen H."/>
            <person name="Zhou L."/>
            <person name="Ni X."/>
            <person name="Tian J."/>
            <person name="Zhou Y."/>
            <person name="Sheng Y."/>
            <person name="Liu T."/>
            <person name="Pan Y."/>
            <person name="Xia L."/>
            <person name="Li J."/>
            <person name="Zhao F."/>
            <person name="Cao W."/>
        </authorList>
    </citation>
    <scope>NUCLEOTIDE SEQUENCE</scope>
    <source>
        <strain evidence="1">Dsil-2018</strain>
    </source>
</reference>
<keyword evidence="2" id="KW-1185">Reference proteome</keyword>
<proteinExistence type="predicted"/>
<organism evidence="1 2">
    <name type="scientific">Dermacentor silvarum</name>
    <name type="common">Tick</name>
    <dbReference type="NCBI Taxonomy" id="543639"/>
    <lineage>
        <taxon>Eukaryota</taxon>
        <taxon>Metazoa</taxon>
        <taxon>Ecdysozoa</taxon>
        <taxon>Arthropoda</taxon>
        <taxon>Chelicerata</taxon>
        <taxon>Arachnida</taxon>
        <taxon>Acari</taxon>
        <taxon>Parasitiformes</taxon>
        <taxon>Ixodida</taxon>
        <taxon>Ixodoidea</taxon>
        <taxon>Ixodidae</taxon>
        <taxon>Rhipicephalinae</taxon>
        <taxon>Dermacentor</taxon>
    </lineage>
</organism>
<gene>
    <name evidence="1" type="ORF">HPB49_014317</name>
</gene>
<comment type="caution">
    <text evidence="1">The sequence shown here is derived from an EMBL/GenBank/DDBJ whole genome shotgun (WGS) entry which is preliminary data.</text>
</comment>
<sequence length="374" mass="39544">MSSKLERVPTFPALTLPADARVIVDRKALTTDAIAVSESEPQNATSFGDRVAKACQSAFLGVPSFLLGLFPCIAWIRSYNLRMFLLPDVLAGLSVAVLHVPQGLVSAIIAGVDPVLGLYSSLYPAIIYVIMGSSPYVSMGMFPVTALMTGVVVQKYGIVSENATASDGAEAQLYTEQSGTEVAITLTLMSGIIQTVYYVAKSIPHSNFATALLSLAAFLVLVVSKGIIARQMRRFTAVPLPSDLILVAVATATSHFLELDTKHDVKVVGHIASGFPKPTAPTFDRWASLLPDAAAIAIVQFVSAFSIAEIFGRKQRLKADASQEMLAYGMSSVVGSFFMCIPTGSALARSVVLKDVGAKTQVNTSKSIHAPAGV</sequence>